<evidence type="ECO:0000256" key="1">
    <source>
        <dbReference type="ARBA" id="ARBA00004651"/>
    </source>
</evidence>
<dbReference type="PANTHER" id="PTHR32322">
    <property type="entry name" value="INNER MEMBRANE TRANSPORTER"/>
    <property type="match status" value="1"/>
</dbReference>
<feature type="transmembrane region" description="Helical" evidence="6">
    <location>
        <begin position="273"/>
        <end position="289"/>
    </location>
</feature>
<dbReference type="KEGG" id="str:Sterm_1758"/>
<organism evidence="8 9">
    <name type="scientific">Sebaldella termitidis (strain ATCC 33386 / NCTC 11300)</name>
    <dbReference type="NCBI Taxonomy" id="526218"/>
    <lineage>
        <taxon>Bacteria</taxon>
        <taxon>Fusobacteriati</taxon>
        <taxon>Fusobacteriota</taxon>
        <taxon>Fusobacteriia</taxon>
        <taxon>Fusobacteriales</taxon>
        <taxon>Leptotrichiaceae</taxon>
        <taxon>Sebaldella</taxon>
    </lineage>
</organism>
<dbReference type="STRING" id="526218.Sterm_1758"/>
<gene>
    <name evidence="8" type="ordered locus">Sterm_1758</name>
</gene>
<keyword evidence="9" id="KW-1185">Reference proteome</keyword>
<dbReference type="GO" id="GO:0005886">
    <property type="term" value="C:plasma membrane"/>
    <property type="evidence" value="ECO:0007669"/>
    <property type="project" value="UniProtKB-SubCell"/>
</dbReference>
<feature type="transmembrane region" description="Helical" evidence="6">
    <location>
        <begin position="96"/>
        <end position="116"/>
    </location>
</feature>
<feature type="domain" description="EamA" evidence="7">
    <location>
        <begin position="8"/>
        <end position="140"/>
    </location>
</feature>
<dbReference type="PANTHER" id="PTHR32322:SF18">
    <property type="entry name" value="S-ADENOSYLMETHIONINE_S-ADENOSYLHOMOCYSTEINE TRANSPORTER"/>
    <property type="match status" value="1"/>
</dbReference>
<keyword evidence="2" id="KW-1003">Cell membrane</keyword>
<evidence type="ECO:0000256" key="2">
    <source>
        <dbReference type="ARBA" id="ARBA00022475"/>
    </source>
</evidence>
<evidence type="ECO:0000259" key="7">
    <source>
        <dbReference type="Pfam" id="PF00892"/>
    </source>
</evidence>
<proteinExistence type="predicted"/>
<feature type="transmembrane region" description="Helical" evidence="6">
    <location>
        <begin position="147"/>
        <end position="167"/>
    </location>
</feature>
<dbReference type="SUPFAM" id="SSF103481">
    <property type="entry name" value="Multidrug resistance efflux transporter EmrE"/>
    <property type="match status" value="2"/>
</dbReference>
<evidence type="ECO:0000256" key="3">
    <source>
        <dbReference type="ARBA" id="ARBA00022692"/>
    </source>
</evidence>
<feature type="transmembrane region" description="Helical" evidence="6">
    <location>
        <begin position="12"/>
        <end position="31"/>
    </location>
</feature>
<dbReference type="Proteomes" id="UP000000845">
    <property type="component" value="Chromosome"/>
</dbReference>
<evidence type="ECO:0000256" key="4">
    <source>
        <dbReference type="ARBA" id="ARBA00022989"/>
    </source>
</evidence>
<dbReference type="InterPro" id="IPR050638">
    <property type="entry name" value="AA-Vitamin_Transporters"/>
</dbReference>
<accession>D1AIN2</accession>
<protein>
    <recommendedName>
        <fullName evidence="7">EamA domain-containing protein</fullName>
    </recommendedName>
</protein>
<feature type="transmembrane region" description="Helical" evidence="6">
    <location>
        <begin position="219"/>
        <end position="243"/>
    </location>
</feature>
<reference evidence="8 9" key="2">
    <citation type="journal article" date="2010" name="Stand. Genomic Sci.">
        <title>Complete genome sequence of Sebaldella termitidis type strain (NCTC 11300).</title>
        <authorList>
            <person name="Harmon-Smith M."/>
            <person name="Celia L."/>
            <person name="Chertkov O."/>
            <person name="Lapidus A."/>
            <person name="Copeland A."/>
            <person name="Glavina Del Rio T."/>
            <person name="Nolan M."/>
            <person name="Lucas S."/>
            <person name="Tice H."/>
            <person name="Cheng J.F."/>
            <person name="Han C."/>
            <person name="Detter J.C."/>
            <person name="Bruce D."/>
            <person name="Goodwin L."/>
            <person name="Pitluck S."/>
            <person name="Pati A."/>
            <person name="Liolios K."/>
            <person name="Ivanova N."/>
            <person name="Mavromatis K."/>
            <person name="Mikhailova N."/>
            <person name="Chen A."/>
            <person name="Palaniappan K."/>
            <person name="Land M."/>
            <person name="Hauser L."/>
            <person name="Chang Y.J."/>
            <person name="Jeffries C.D."/>
            <person name="Brettin T."/>
            <person name="Goker M."/>
            <person name="Beck B."/>
            <person name="Bristow J."/>
            <person name="Eisen J.A."/>
            <person name="Markowitz V."/>
            <person name="Hugenholtz P."/>
            <person name="Kyrpides N.C."/>
            <person name="Klenk H.P."/>
            <person name="Chen F."/>
        </authorList>
    </citation>
    <scope>NUCLEOTIDE SEQUENCE [LARGE SCALE GENOMIC DNA]</scope>
    <source>
        <strain evidence="9">ATCC 33386 / NCTC 11300</strain>
    </source>
</reference>
<name>D1AIN2_SEBTE</name>
<feature type="transmembrane region" description="Helical" evidence="6">
    <location>
        <begin position="37"/>
        <end position="55"/>
    </location>
</feature>
<dbReference type="AlphaFoldDB" id="D1AIN2"/>
<sequence>MRTKNEISGHLFALTAILVWGTTFTSTKILLKSFAPVEILFFRFIIGFTVLFILSPRKISVKNMRQELILAAAGFCGITMYFLMENIALLHTTASNAGVIVSLSPFFTGILSFYFSDDEKLDVSFFIGFVIALTGIGLISFNGMMNLNLNPIGDFLALLAAFFWSLYSILMKKVSKFGYSNLESTKRVFFYGLFFMIPAILISDFKWEFIRFADPVNLFNILFLGAGASALCFAAWNTAVNILGAVKTSVYIYIVPIVTVLSAALVLGEKLTIISVCGVIITFAGLLISENKINFKKIRSFGKAEE</sequence>
<keyword evidence="5 6" id="KW-0472">Membrane</keyword>
<dbReference type="EMBL" id="CP001739">
    <property type="protein sequence ID" value="ACZ08616.1"/>
    <property type="molecule type" value="Genomic_DNA"/>
</dbReference>
<comment type="subcellular location">
    <subcellularLocation>
        <location evidence="1">Cell membrane</location>
        <topology evidence="1">Multi-pass membrane protein</topology>
    </subcellularLocation>
</comment>
<feature type="domain" description="EamA" evidence="7">
    <location>
        <begin position="152"/>
        <end position="288"/>
    </location>
</feature>
<dbReference type="RefSeq" id="WP_012861212.1">
    <property type="nucleotide sequence ID" value="NC_013517.1"/>
</dbReference>
<reference evidence="9" key="1">
    <citation type="submission" date="2009-09" db="EMBL/GenBank/DDBJ databases">
        <title>The complete chromosome of Sebaldella termitidis ATCC 33386.</title>
        <authorList>
            <consortium name="US DOE Joint Genome Institute (JGI-PGF)"/>
            <person name="Lucas S."/>
            <person name="Copeland A."/>
            <person name="Lapidus A."/>
            <person name="Glavina del Rio T."/>
            <person name="Dalin E."/>
            <person name="Tice H."/>
            <person name="Bruce D."/>
            <person name="Goodwin L."/>
            <person name="Pitluck S."/>
            <person name="Kyrpides N."/>
            <person name="Mavromatis K."/>
            <person name="Ivanova N."/>
            <person name="Mikhailova N."/>
            <person name="Sims D."/>
            <person name="Meincke L."/>
            <person name="Brettin T."/>
            <person name="Detter J.C."/>
            <person name="Han C."/>
            <person name="Larimer F."/>
            <person name="Land M."/>
            <person name="Hauser L."/>
            <person name="Markowitz V."/>
            <person name="Cheng J.F."/>
            <person name="Hugenholtz P."/>
            <person name="Woyke T."/>
            <person name="Wu D."/>
            <person name="Eisen J.A."/>
        </authorList>
    </citation>
    <scope>NUCLEOTIDE SEQUENCE [LARGE SCALE GENOMIC DNA]</scope>
    <source>
        <strain evidence="9">ATCC 33386 / NCTC 11300</strain>
    </source>
</reference>
<dbReference type="InterPro" id="IPR037185">
    <property type="entry name" value="EmrE-like"/>
</dbReference>
<evidence type="ECO:0000313" key="8">
    <source>
        <dbReference type="EMBL" id="ACZ08616.1"/>
    </source>
</evidence>
<keyword evidence="3 6" id="KW-0812">Transmembrane</keyword>
<dbReference type="Pfam" id="PF00892">
    <property type="entry name" value="EamA"/>
    <property type="match status" value="2"/>
</dbReference>
<evidence type="ECO:0000256" key="6">
    <source>
        <dbReference type="SAM" id="Phobius"/>
    </source>
</evidence>
<evidence type="ECO:0000313" key="9">
    <source>
        <dbReference type="Proteomes" id="UP000000845"/>
    </source>
</evidence>
<feature type="transmembrane region" description="Helical" evidence="6">
    <location>
        <begin position="123"/>
        <end position="141"/>
    </location>
</feature>
<dbReference type="InterPro" id="IPR000620">
    <property type="entry name" value="EamA_dom"/>
</dbReference>
<feature type="transmembrane region" description="Helical" evidence="6">
    <location>
        <begin position="188"/>
        <end position="207"/>
    </location>
</feature>
<evidence type="ECO:0000256" key="5">
    <source>
        <dbReference type="ARBA" id="ARBA00023136"/>
    </source>
</evidence>
<feature type="transmembrane region" description="Helical" evidence="6">
    <location>
        <begin position="250"/>
        <end position="267"/>
    </location>
</feature>
<feature type="transmembrane region" description="Helical" evidence="6">
    <location>
        <begin position="67"/>
        <end position="84"/>
    </location>
</feature>
<keyword evidence="4 6" id="KW-1133">Transmembrane helix</keyword>
<dbReference type="HOGENOM" id="CLU_033863_4_1_0"/>
<dbReference type="eggNOG" id="COG0697">
    <property type="taxonomic scope" value="Bacteria"/>
</dbReference>